<dbReference type="InterPro" id="IPR001471">
    <property type="entry name" value="AP2/ERF_dom"/>
</dbReference>
<evidence type="ECO:0000313" key="9">
    <source>
        <dbReference type="EMBL" id="KAL3738956.1"/>
    </source>
</evidence>
<dbReference type="Gene3D" id="3.30.730.10">
    <property type="entry name" value="AP2/ERF domain"/>
    <property type="match status" value="1"/>
</dbReference>
<dbReference type="PRINTS" id="PR00367">
    <property type="entry name" value="ETHRSPELEMNT"/>
</dbReference>
<proteinExistence type="inferred from homology"/>
<evidence type="ECO:0000256" key="3">
    <source>
        <dbReference type="ARBA" id="ARBA00023125"/>
    </source>
</evidence>
<sequence>MCTASSTISESDVALLECIRQHLLNDDDFETLAKIAENVQFHLPVSSSNTFPSLETTMSFEANDDDVDIHHDPLKDAVGFESASSLNQQPVVDRGHVEANEAMPAVVHEYDARPGGCVYRGVRRWPSGKYAAEIRDPKKNGARRWLGTYKTPQEEAALAYDRPAFAMRGTKARLNFPHLIDCNEVEPERLTRKRLSRPEPRNTGLLDPKPIKEDLTGFASDPKKLNGYVVSFQ</sequence>
<evidence type="ECO:0000256" key="6">
    <source>
        <dbReference type="ARBA" id="ARBA00024343"/>
    </source>
</evidence>
<dbReference type="CDD" id="cd00018">
    <property type="entry name" value="AP2"/>
    <property type="match status" value="1"/>
</dbReference>
<dbReference type="SMART" id="SM00380">
    <property type="entry name" value="AP2"/>
    <property type="match status" value="1"/>
</dbReference>
<evidence type="ECO:0000256" key="4">
    <source>
        <dbReference type="ARBA" id="ARBA00023163"/>
    </source>
</evidence>
<feature type="compositionally biased region" description="Basic and acidic residues" evidence="7">
    <location>
        <begin position="191"/>
        <end position="200"/>
    </location>
</feature>
<dbReference type="AlphaFoldDB" id="A0ABD3KP82"/>
<evidence type="ECO:0000256" key="1">
    <source>
        <dbReference type="ARBA" id="ARBA00004123"/>
    </source>
</evidence>
<dbReference type="Pfam" id="PF00847">
    <property type="entry name" value="AP2"/>
    <property type="match status" value="1"/>
</dbReference>
<keyword evidence="3" id="KW-0238">DNA-binding</keyword>
<evidence type="ECO:0000259" key="8">
    <source>
        <dbReference type="PROSITE" id="PS51032"/>
    </source>
</evidence>
<comment type="caution">
    <text evidence="9">The sequence shown here is derived from an EMBL/GenBank/DDBJ whole genome shotgun (WGS) entry which is preliminary data.</text>
</comment>
<dbReference type="PANTHER" id="PTHR31190">
    <property type="entry name" value="DNA-BINDING DOMAIN"/>
    <property type="match status" value="1"/>
</dbReference>
<gene>
    <name evidence="9" type="ORF">ACJRO7_020358</name>
</gene>
<feature type="domain" description="AP2/ERF" evidence="8">
    <location>
        <begin position="118"/>
        <end position="177"/>
    </location>
</feature>
<dbReference type="GO" id="GO:0003677">
    <property type="term" value="F:DNA binding"/>
    <property type="evidence" value="ECO:0007669"/>
    <property type="project" value="UniProtKB-KW"/>
</dbReference>
<keyword evidence="10" id="KW-1185">Reference proteome</keyword>
<dbReference type="PANTHER" id="PTHR31190:SF486">
    <property type="entry name" value="ETHYLENE-RESPONSIVE TRANSCRIPTION FACTOR 2-LIKE"/>
    <property type="match status" value="1"/>
</dbReference>
<dbReference type="PROSITE" id="PS51032">
    <property type="entry name" value="AP2_ERF"/>
    <property type="match status" value="1"/>
</dbReference>
<protein>
    <recommendedName>
        <fullName evidence="8">AP2/ERF domain-containing protein</fullName>
    </recommendedName>
</protein>
<keyword evidence="4" id="KW-0804">Transcription</keyword>
<keyword evidence="5" id="KW-0539">Nucleus</keyword>
<dbReference type="EMBL" id="JBJKBG010000005">
    <property type="protein sequence ID" value="KAL3738956.1"/>
    <property type="molecule type" value="Genomic_DNA"/>
</dbReference>
<evidence type="ECO:0000256" key="2">
    <source>
        <dbReference type="ARBA" id="ARBA00023015"/>
    </source>
</evidence>
<evidence type="ECO:0000313" key="10">
    <source>
        <dbReference type="Proteomes" id="UP001634007"/>
    </source>
</evidence>
<dbReference type="Proteomes" id="UP001634007">
    <property type="component" value="Unassembled WGS sequence"/>
</dbReference>
<dbReference type="SUPFAM" id="SSF54171">
    <property type="entry name" value="DNA-binding domain"/>
    <property type="match status" value="1"/>
</dbReference>
<evidence type="ECO:0000256" key="5">
    <source>
        <dbReference type="ARBA" id="ARBA00023242"/>
    </source>
</evidence>
<dbReference type="InterPro" id="IPR016177">
    <property type="entry name" value="DNA-bd_dom_sf"/>
</dbReference>
<evidence type="ECO:0000256" key="7">
    <source>
        <dbReference type="SAM" id="MobiDB-lite"/>
    </source>
</evidence>
<accession>A0ABD3KP82</accession>
<dbReference type="InterPro" id="IPR036955">
    <property type="entry name" value="AP2/ERF_dom_sf"/>
</dbReference>
<name>A0ABD3KP82_EUCGL</name>
<comment type="similarity">
    <text evidence="6">Belongs to the AP2/ERF transcription factor family. ERF subfamily.</text>
</comment>
<keyword evidence="2" id="KW-0805">Transcription regulation</keyword>
<reference evidence="9 10" key="1">
    <citation type="submission" date="2024-11" db="EMBL/GenBank/DDBJ databases">
        <title>Chromosome-level genome assembly of Eucalyptus globulus Labill. provides insights into its genome evolution.</title>
        <authorList>
            <person name="Li X."/>
        </authorList>
    </citation>
    <scope>NUCLEOTIDE SEQUENCE [LARGE SCALE GENOMIC DNA]</scope>
    <source>
        <strain evidence="9">CL2024</strain>
        <tissue evidence="9">Fresh tender leaves</tissue>
    </source>
</reference>
<dbReference type="GO" id="GO:0005634">
    <property type="term" value="C:nucleus"/>
    <property type="evidence" value="ECO:0007669"/>
    <property type="project" value="UniProtKB-SubCell"/>
</dbReference>
<organism evidence="9 10">
    <name type="scientific">Eucalyptus globulus</name>
    <name type="common">Tasmanian blue gum</name>
    <dbReference type="NCBI Taxonomy" id="34317"/>
    <lineage>
        <taxon>Eukaryota</taxon>
        <taxon>Viridiplantae</taxon>
        <taxon>Streptophyta</taxon>
        <taxon>Embryophyta</taxon>
        <taxon>Tracheophyta</taxon>
        <taxon>Spermatophyta</taxon>
        <taxon>Magnoliopsida</taxon>
        <taxon>eudicotyledons</taxon>
        <taxon>Gunneridae</taxon>
        <taxon>Pentapetalae</taxon>
        <taxon>rosids</taxon>
        <taxon>malvids</taxon>
        <taxon>Myrtales</taxon>
        <taxon>Myrtaceae</taxon>
        <taxon>Myrtoideae</taxon>
        <taxon>Eucalypteae</taxon>
        <taxon>Eucalyptus</taxon>
    </lineage>
</organism>
<dbReference type="InterPro" id="IPR044808">
    <property type="entry name" value="ERF_plant"/>
</dbReference>
<feature type="region of interest" description="Disordered" evidence="7">
    <location>
        <begin position="191"/>
        <end position="218"/>
    </location>
</feature>
<comment type="subcellular location">
    <subcellularLocation>
        <location evidence="1">Nucleus</location>
    </subcellularLocation>
</comment>